<dbReference type="Pfam" id="PF00141">
    <property type="entry name" value="peroxidase"/>
    <property type="match status" value="3"/>
</dbReference>
<feature type="binding site" description="axial binding residue" evidence="12">
    <location>
        <position position="442"/>
    </location>
    <ligand>
        <name>heme b</name>
        <dbReference type="ChEBI" id="CHEBI:60344"/>
    </ligand>
    <ligandPart>
        <name>Fe</name>
        <dbReference type="ChEBI" id="CHEBI:18248"/>
    </ligandPart>
</feature>
<dbReference type="GO" id="GO:0046872">
    <property type="term" value="F:metal ion binding"/>
    <property type="evidence" value="ECO:0007669"/>
    <property type="project" value="UniProtKB-KW"/>
</dbReference>
<dbReference type="InterPro" id="IPR019794">
    <property type="entry name" value="Peroxidases_AS"/>
</dbReference>
<proteinExistence type="inferred from homology"/>
<evidence type="ECO:0000256" key="9">
    <source>
        <dbReference type="ARBA" id="ARBA00023157"/>
    </source>
</evidence>
<dbReference type="PRINTS" id="PR00458">
    <property type="entry name" value="PEROXIDASE"/>
</dbReference>
<keyword evidence="9 13" id="KW-1015">Disulfide bond</keyword>
<dbReference type="Gene3D" id="1.10.520.10">
    <property type="match status" value="1"/>
</dbReference>
<dbReference type="Gene3D" id="1.10.420.10">
    <property type="entry name" value="Peroxidase, domain 2"/>
    <property type="match status" value="1"/>
</dbReference>
<keyword evidence="10" id="KW-0873">Pyrrolidone carboxylic acid</keyword>
<dbReference type="PROSITE" id="PS50873">
    <property type="entry name" value="PEROXIDASE_4"/>
    <property type="match status" value="1"/>
</dbReference>
<organism evidence="17 18">
    <name type="scientific">Digitaria exilis</name>
    <dbReference type="NCBI Taxonomy" id="1010633"/>
    <lineage>
        <taxon>Eukaryota</taxon>
        <taxon>Viridiplantae</taxon>
        <taxon>Streptophyta</taxon>
        <taxon>Embryophyta</taxon>
        <taxon>Tracheophyta</taxon>
        <taxon>Spermatophyta</taxon>
        <taxon>Magnoliopsida</taxon>
        <taxon>Liliopsida</taxon>
        <taxon>Poales</taxon>
        <taxon>Poaceae</taxon>
        <taxon>PACMAD clade</taxon>
        <taxon>Panicoideae</taxon>
        <taxon>Panicodae</taxon>
        <taxon>Paniceae</taxon>
        <taxon>Anthephorinae</taxon>
        <taxon>Digitaria</taxon>
    </lineage>
</organism>
<evidence type="ECO:0000256" key="11">
    <source>
        <dbReference type="ARBA" id="ARBA00023324"/>
    </source>
</evidence>
<dbReference type="GO" id="GO:0006979">
    <property type="term" value="P:response to oxidative stress"/>
    <property type="evidence" value="ECO:0007669"/>
    <property type="project" value="InterPro"/>
</dbReference>
<gene>
    <name evidence="17" type="ORF">HU200_043165</name>
</gene>
<comment type="caution">
    <text evidence="17">The sequence shown here is derived from an EMBL/GenBank/DDBJ whole genome shotgun (WGS) entry which is preliminary data.</text>
</comment>
<feature type="disulfide bond" evidence="13">
    <location>
        <begin position="449"/>
        <end position="481"/>
    </location>
</feature>
<evidence type="ECO:0000256" key="1">
    <source>
        <dbReference type="ARBA" id="ARBA00000189"/>
    </source>
</evidence>
<comment type="cofactor">
    <cofactor evidence="12">
        <name>heme b</name>
        <dbReference type="ChEBI" id="CHEBI:60344"/>
    </cofactor>
    <text evidence="12">Binds 1 heme b (iron(II)-protoporphyrin IX) group per subunit.</text>
</comment>
<keyword evidence="11" id="KW-0376">Hydrogen peroxide</keyword>
<keyword evidence="6 12" id="KW-0106">Calcium</keyword>
<feature type="binding site" evidence="12">
    <location>
        <position position="497"/>
    </location>
    <ligand>
        <name>Ca(2+)</name>
        <dbReference type="ChEBI" id="CHEBI:29108"/>
        <label>2</label>
    </ligand>
</feature>
<keyword evidence="15" id="KW-0732">Signal</keyword>
<feature type="chain" id="PRO_5032407547" description="Plant heme peroxidase family profile domain-containing protein" evidence="15">
    <location>
        <begin position="35"/>
        <end position="574"/>
    </location>
</feature>
<accession>A0A835EFI6</accession>
<evidence type="ECO:0000256" key="14">
    <source>
        <dbReference type="RuleBase" id="RU004241"/>
    </source>
</evidence>
<keyword evidence="18" id="KW-1185">Reference proteome</keyword>
<dbReference type="PANTHER" id="PTHR31517:SF34">
    <property type="entry name" value="PEROXIDASE"/>
    <property type="match status" value="1"/>
</dbReference>
<evidence type="ECO:0000256" key="12">
    <source>
        <dbReference type="PIRSR" id="PIRSR600823-3"/>
    </source>
</evidence>
<dbReference type="InterPro" id="IPR010255">
    <property type="entry name" value="Haem_peroxidase_sf"/>
</dbReference>
<evidence type="ECO:0000256" key="7">
    <source>
        <dbReference type="ARBA" id="ARBA00023002"/>
    </source>
</evidence>
<dbReference type="Proteomes" id="UP000636709">
    <property type="component" value="Unassembled WGS sequence"/>
</dbReference>
<evidence type="ECO:0000256" key="13">
    <source>
        <dbReference type="PIRSR" id="PIRSR600823-5"/>
    </source>
</evidence>
<feature type="domain" description="Plant heme peroxidase family profile" evidence="16">
    <location>
        <begin position="36"/>
        <end position="574"/>
    </location>
</feature>
<comment type="catalytic activity">
    <reaction evidence="1">
        <text>2 a phenolic donor + H2O2 = 2 a phenolic radical donor + 2 H2O</text>
        <dbReference type="Rhea" id="RHEA:56136"/>
        <dbReference type="ChEBI" id="CHEBI:15377"/>
        <dbReference type="ChEBI" id="CHEBI:16240"/>
        <dbReference type="ChEBI" id="CHEBI:139520"/>
        <dbReference type="ChEBI" id="CHEBI:139521"/>
        <dbReference type="EC" id="1.11.1.7"/>
    </reaction>
</comment>
<dbReference type="SUPFAM" id="SSF48113">
    <property type="entry name" value="Heme-dependent peroxidases"/>
    <property type="match status" value="3"/>
</dbReference>
<keyword evidence="4" id="KW-0349">Heme</keyword>
<evidence type="ECO:0000259" key="16">
    <source>
        <dbReference type="PROSITE" id="PS50873"/>
    </source>
</evidence>
<comment type="subcellular location">
    <subcellularLocation>
        <location evidence="2">Secreted</location>
    </subcellularLocation>
</comment>
<dbReference type="PROSITE" id="PS00436">
    <property type="entry name" value="PEROXIDASE_2"/>
    <property type="match status" value="1"/>
</dbReference>
<keyword evidence="8 12" id="KW-0408">Iron</keyword>
<sequence length="574" mass="60703">MRSRRPSSSPWRRQSVLAAFILSSLAAATATAAAAQLSQSYYASTCPNVETLKLQETFNAAPGTLRLFFHDCFVRGCDASVLLAGPDTTLSPDALDLITRAKAAVDGDPTCANKVSCADILALAARDVVSQEENPLALSVALYVAFGGLDGEGNRRASLVLAASRRATAMMRHAQAETCTRMPDSAATAPLTLSCLQHHVVAVFLQKLSSIRISTNQQELQKRRMGGEFNSKGLSPDLALRHGGTVPVRWPVGILLSQLTHSLTRRATPGKPAGTGMACYGSAACACLPAFSAGPSILPDPTNTVLAGVNAASGSGRPALVVLCRSVELGRLDGKVGTRAVVKHSLPGAGFDLDQLNKLFAANGLTQTDMIALSAASCGPVGIAVCASDSGSAHLLLVEAHVLSSLALFFLAMPSMVPPMATLDCNDVTIIVGDDDERQCGHTIGVTHCDKFVRRLYPFKGGAGAGPPMNLYFLRQMRQTCPLNYTPSAFAMLDAVTPRKFDNGYYQTLQQMKGLLASDQVLFSDRRSRATVNYFAANQTAFFDAFVAAMAKLGRVGVKTGSDGEIRRVCTKVN</sequence>
<keyword evidence="3" id="KW-0575">Peroxidase</keyword>
<feature type="binding site" evidence="12">
    <location>
        <position position="494"/>
    </location>
    <ligand>
        <name>Ca(2+)</name>
        <dbReference type="ChEBI" id="CHEBI:29108"/>
        <label>2</label>
    </ligand>
</feature>
<evidence type="ECO:0000256" key="10">
    <source>
        <dbReference type="ARBA" id="ARBA00023283"/>
    </source>
</evidence>
<dbReference type="FunFam" id="1.10.420.10:FF:000001">
    <property type="entry name" value="Peroxidase"/>
    <property type="match status" value="1"/>
</dbReference>
<dbReference type="OrthoDB" id="2113341at2759"/>
<keyword evidence="7" id="KW-0560">Oxidoreductase</keyword>
<feature type="binding site" evidence="12">
    <location>
        <position position="502"/>
    </location>
    <ligand>
        <name>Ca(2+)</name>
        <dbReference type="ChEBI" id="CHEBI:29108"/>
        <label>2</label>
    </ligand>
</feature>
<dbReference type="GO" id="GO:0020037">
    <property type="term" value="F:heme binding"/>
    <property type="evidence" value="ECO:0007669"/>
    <property type="project" value="InterPro"/>
</dbReference>
<evidence type="ECO:0000256" key="3">
    <source>
        <dbReference type="ARBA" id="ARBA00022559"/>
    </source>
</evidence>
<evidence type="ECO:0000256" key="8">
    <source>
        <dbReference type="ARBA" id="ARBA00023004"/>
    </source>
</evidence>
<dbReference type="PANTHER" id="PTHR31517">
    <property type="match status" value="1"/>
</dbReference>
<reference evidence="17" key="1">
    <citation type="submission" date="2020-07" db="EMBL/GenBank/DDBJ databases">
        <title>Genome sequence and genetic diversity analysis of an under-domesticated orphan crop, white fonio (Digitaria exilis).</title>
        <authorList>
            <person name="Bennetzen J.L."/>
            <person name="Chen S."/>
            <person name="Ma X."/>
            <person name="Wang X."/>
            <person name="Yssel A.E.J."/>
            <person name="Chaluvadi S.R."/>
            <person name="Johnson M."/>
            <person name="Gangashetty P."/>
            <person name="Hamidou F."/>
            <person name="Sanogo M.D."/>
            <person name="Zwaenepoel A."/>
            <person name="Wallace J."/>
            <person name="Van De Peer Y."/>
            <person name="Van Deynze A."/>
        </authorList>
    </citation>
    <scope>NUCLEOTIDE SEQUENCE</scope>
    <source>
        <tissue evidence="17">Leaves</tissue>
    </source>
</reference>
<evidence type="ECO:0000313" key="18">
    <source>
        <dbReference type="Proteomes" id="UP000636709"/>
    </source>
</evidence>
<evidence type="ECO:0000256" key="4">
    <source>
        <dbReference type="ARBA" id="ARBA00022617"/>
    </source>
</evidence>
<evidence type="ECO:0000256" key="5">
    <source>
        <dbReference type="ARBA" id="ARBA00022723"/>
    </source>
</evidence>
<evidence type="ECO:0000256" key="6">
    <source>
        <dbReference type="ARBA" id="ARBA00022837"/>
    </source>
</evidence>
<keyword evidence="5 12" id="KW-0479">Metal-binding</keyword>
<evidence type="ECO:0000313" key="17">
    <source>
        <dbReference type="EMBL" id="KAF8687472.1"/>
    </source>
</evidence>
<name>A0A835EFI6_9POAL</name>
<evidence type="ECO:0000256" key="2">
    <source>
        <dbReference type="ARBA" id="ARBA00004613"/>
    </source>
</evidence>
<dbReference type="GO" id="GO:0140825">
    <property type="term" value="F:lactoperoxidase activity"/>
    <property type="evidence" value="ECO:0007669"/>
    <property type="project" value="UniProtKB-EC"/>
</dbReference>
<comment type="similarity">
    <text evidence="14">Belongs to the peroxidase family.</text>
</comment>
<comment type="cofactor">
    <cofactor evidence="12">
        <name>Ca(2+)</name>
        <dbReference type="ChEBI" id="CHEBI:29108"/>
    </cofactor>
    <text evidence="12">Binds 2 calcium ions per subunit.</text>
</comment>
<dbReference type="PRINTS" id="PR00461">
    <property type="entry name" value="PLPEROXIDASE"/>
</dbReference>
<feature type="signal peptide" evidence="15">
    <location>
        <begin position="1"/>
        <end position="34"/>
    </location>
</feature>
<dbReference type="InterPro" id="IPR002016">
    <property type="entry name" value="Haem_peroxidase"/>
</dbReference>
<dbReference type="GO" id="GO:0005576">
    <property type="term" value="C:extracellular region"/>
    <property type="evidence" value="ECO:0007669"/>
    <property type="project" value="UniProtKB-SubCell"/>
</dbReference>
<evidence type="ECO:0000256" key="15">
    <source>
        <dbReference type="SAM" id="SignalP"/>
    </source>
</evidence>
<protein>
    <recommendedName>
        <fullName evidence="16">Plant heme peroxidase family profile domain-containing protein</fullName>
    </recommendedName>
</protein>
<dbReference type="AlphaFoldDB" id="A0A835EFI6"/>
<dbReference type="GO" id="GO:0042744">
    <property type="term" value="P:hydrogen peroxide catabolic process"/>
    <property type="evidence" value="ECO:0007669"/>
    <property type="project" value="UniProtKB-KW"/>
</dbReference>
<dbReference type="InterPro" id="IPR000823">
    <property type="entry name" value="Peroxidase_pln"/>
</dbReference>
<dbReference type="EMBL" id="JACEFO010002056">
    <property type="protein sequence ID" value="KAF8687472.1"/>
    <property type="molecule type" value="Genomic_DNA"/>
</dbReference>
<feature type="binding site" evidence="12">
    <location>
        <position position="443"/>
    </location>
    <ligand>
        <name>Ca(2+)</name>
        <dbReference type="ChEBI" id="CHEBI:29108"/>
        <label>2</label>
    </ligand>
</feature>